<evidence type="ECO:0000256" key="4">
    <source>
        <dbReference type="ARBA" id="ARBA00022827"/>
    </source>
</evidence>
<dbReference type="InterPro" id="IPR012951">
    <property type="entry name" value="BBE"/>
</dbReference>
<dbReference type="Pfam" id="PF01565">
    <property type="entry name" value="FAD_binding_4"/>
    <property type="match status" value="1"/>
</dbReference>
<dbReference type="InterPro" id="IPR050416">
    <property type="entry name" value="FAD-linked_Oxidoreductase"/>
</dbReference>
<evidence type="ECO:0000256" key="5">
    <source>
        <dbReference type="ARBA" id="ARBA00023002"/>
    </source>
</evidence>
<dbReference type="EMBL" id="KL648556">
    <property type="protein sequence ID" value="KEY68919.1"/>
    <property type="molecule type" value="Genomic_DNA"/>
</dbReference>
<evidence type="ECO:0000256" key="2">
    <source>
        <dbReference type="ARBA" id="ARBA00005466"/>
    </source>
</evidence>
<dbReference type="InterPro" id="IPR016169">
    <property type="entry name" value="FAD-bd_PCMH_sub2"/>
</dbReference>
<evidence type="ECO:0000256" key="6">
    <source>
        <dbReference type="SAM" id="SignalP"/>
    </source>
</evidence>
<accession>A0A084AUE0</accession>
<dbReference type="Gene3D" id="3.30.465.10">
    <property type="match status" value="1"/>
</dbReference>
<dbReference type="InterPro" id="IPR006094">
    <property type="entry name" value="Oxid_FAD_bind_N"/>
</dbReference>
<keyword evidence="4" id="KW-0274">FAD</keyword>
<gene>
    <name evidence="8" type="ORF">S7711_03848</name>
</gene>
<dbReference type="Pfam" id="PF08031">
    <property type="entry name" value="BBE"/>
    <property type="match status" value="1"/>
</dbReference>
<name>A0A084AUE0_STACB</name>
<keyword evidence="6" id="KW-0732">Signal</keyword>
<dbReference type="PANTHER" id="PTHR42973:SF39">
    <property type="entry name" value="FAD-BINDING PCMH-TYPE DOMAIN-CONTAINING PROTEIN"/>
    <property type="match status" value="1"/>
</dbReference>
<dbReference type="InterPro" id="IPR016166">
    <property type="entry name" value="FAD-bd_PCMH"/>
</dbReference>
<comment type="cofactor">
    <cofactor evidence="1">
        <name>FAD</name>
        <dbReference type="ChEBI" id="CHEBI:57692"/>
    </cofactor>
</comment>
<dbReference type="HOGENOM" id="CLU_018354_0_1_1"/>
<evidence type="ECO:0000313" key="9">
    <source>
        <dbReference type="Proteomes" id="UP000028045"/>
    </source>
</evidence>
<evidence type="ECO:0000313" key="8">
    <source>
        <dbReference type="EMBL" id="KEY68919.1"/>
    </source>
</evidence>
<evidence type="ECO:0000256" key="3">
    <source>
        <dbReference type="ARBA" id="ARBA00022630"/>
    </source>
</evidence>
<dbReference type="Proteomes" id="UP000028045">
    <property type="component" value="Unassembled WGS sequence"/>
</dbReference>
<dbReference type="PROSITE" id="PS51387">
    <property type="entry name" value="FAD_PCMH"/>
    <property type="match status" value="1"/>
</dbReference>
<organism evidence="8 9">
    <name type="scientific">Stachybotrys chartarum (strain CBS 109288 / IBT 7711)</name>
    <name type="common">Toxic black mold</name>
    <name type="synonym">Stilbospora chartarum</name>
    <dbReference type="NCBI Taxonomy" id="1280523"/>
    <lineage>
        <taxon>Eukaryota</taxon>
        <taxon>Fungi</taxon>
        <taxon>Dikarya</taxon>
        <taxon>Ascomycota</taxon>
        <taxon>Pezizomycotina</taxon>
        <taxon>Sordariomycetes</taxon>
        <taxon>Hypocreomycetidae</taxon>
        <taxon>Hypocreales</taxon>
        <taxon>Stachybotryaceae</taxon>
        <taxon>Stachybotrys</taxon>
    </lineage>
</organism>
<dbReference type="AlphaFoldDB" id="A0A084AUE0"/>
<protein>
    <recommendedName>
        <fullName evidence="7">FAD-binding PCMH-type domain-containing protein</fullName>
    </recommendedName>
</protein>
<comment type="similarity">
    <text evidence="2">Belongs to the oxygen-dependent FAD-linked oxidoreductase family.</text>
</comment>
<keyword evidence="3" id="KW-0285">Flavoprotein</keyword>
<dbReference type="PANTHER" id="PTHR42973">
    <property type="entry name" value="BINDING OXIDOREDUCTASE, PUTATIVE (AFU_ORTHOLOGUE AFUA_1G17690)-RELATED"/>
    <property type="match status" value="1"/>
</dbReference>
<dbReference type="InterPro" id="IPR036318">
    <property type="entry name" value="FAD-bd_PCMH-like_sf"/>
</dbReference>
<evidence type="ECO:0000256" key="1">
    <source>
        <dbReference type="ARBA" id="ARBA00001974"/>
    </source>
</evidence>
<keyword evidence="5" id="KW-0560">Oxidoreductase</keyword>
<reference evidence="8 9" key="1">
    <citation type="journal article" date="2014" name="BMC Genomics">
        <title>Comparative genome sequencing reveals chemotype-specific gene clusters in the toxigenic black mold Stachybotrys.</title>
        <authorList>
            <person name="Semeiks J."/>
            <person name="Borek D."/>
            <person name="Otwinowski Z."/>
            <person name="Grishin N.V."/>
        </authorList>
    </citation>
    <scope>NUCLEOTIDE SEQUENCE [LARGE SCALE GENOMIC DNA]</scope>
    <source>
        <strain evidence="9">CBS 109288 / IBT 7711</strain>
    </source>
</reference>
<feature type="chain" id="PRO_5001771337" description="FAD-binding PCMH-type domain-containing protein" evidence="6">
    <location>
        <begin position="22"/>
        <end position="505"/>
    </location>
</feature>
<dbReference type="GO" id="GO:0016491">
    <property type="term" value="F:oxidoreductase activity"/>
    <property type="evidence" value="ECO:0007669"/>
    <property type="project" value="UniProtKB-KW"/>
</dbReference>
<dbReference type="SUPFAM" id="SSF56176">
    <property type="entry name" value="FAD-binding/transporter-associated domain-like"/>
    <property type="match status" value="1"/>
</dbReference>
<feature type="signal peptide" evidence="6">
    <location>
        <begin position="1"/>
        <end position="21"/>
    </location>
</feature>
<evidence type="ECO:0000259" key="7">
    <source>
        <dbReference type="PROSITE" id="PS51387"/>
    </source>
</evidence>
<dbReference type="GO" id="GO:0071949">
    <property type="term" value="F:FAD binding"/>
    <property type="evidence" value="ECO:0007669"/>
    <property type="project" value="InterPro"/>
</dbReference>
<keyword evidence="9" id="KW-1185">Reference proteome</keyword>
<proteinExistence type="inferred from homology"/>
<sequence>MGLLHITRLLSLGLVATTCAAFPCDLRRLFLDPSNSWNANTTISFPNDGITWVEATIRWSPYHAPTYAAAISPATEDDAVRAVGLARLCNIPFLATGGRHGYGSSMGRLQLGLALDLSKLNSISVNSEAATLTVGGGTRTGDIMGPVHEAGFELPVGSCSCPGLVGVSIGAGANHWQGVHGYVMDSILSVRLITADARLIEVSEDSHPDLFWAIRGAGHNFGVITSATYRLYPPTNNDEILVVDAEFLPRANTSYFEALGEISRNQPPNLSHFSITAFNQTIQSTVILGEFVFFGPREEGLELLAPILDIDPLFININVVSWSEMFDAALLGVDAENCRPGLVHTPICTVMREQNIPSLIRSFEYMHEFYERYPLGRLSVANYQHPGYGRAHEIPDDATAYPWRDSESIIPRLILLAYRYILFNFPLEDKITEAAANATGHAIRSELASTSGYDDLAVYVNSALGDETIEQIYGAHRLPRLAALKNTWDPENVFRFHHAIPTSYP</sequence>
<dbReference type="Gene3D" id="3.40.462.20">
    <property type="match status" value="1"/>
</dbReference>
<feature type="domain" description="FAD-binding PCMH-type" evidence="7">
    <location>
        <begin position="62"/>
        <end position="234"/>
    </location>
</feature>